<evidence type="ECO:0000313" key="2">
    <source>
        <dbReference type="Proteomes" id="UP001160148"/>
    </source>
</evidence>
<dbReference type="EMBL" id="CARXXK010000003">
    <property type="protein sequence ID" value="CAI6363434.1"/>
    <property type="molecule type" value="Genomic_DNA"/>
</dbReference>
<name>A0AAV0X503_9HEMI</name>
<comment type="caution">
    <text evidence="1">The sequence shown here is derived from an EMBL/GenBank/DDBJ whole genome shotgun (WGS) entry which is preliminary data.</text>
</comment>
<evidence type="ECO:0008006" key="3">
    <source>
        <dbReference type="Google" id="ProtNLM"/>
    </source>
</evidence>
<organism evidence="1 2">
    <name type="scientific">Macrosiphum euphorbiae</name>
    <name type="common">potato aphid</name>
    <dbReference type="NCBI Taxonomy" id="13131"/>
    <lineage>
        <taxon>Eukaryota</taxon>
        <taxon>Metazoa</taxon>
        <taxon>Ecdysozoa</taxon>
        <taxon>Arthropoda</taxon>
        <taxon>Hexapoda</taxon>
        <taxon>Insecta</taxon>
        <taxon>Pterygota</taxon>
        <taxon>Neoptera</taxon>
        <taxon>Paraneoptera</taxon>
        <taxon>Hemiptera</taxon>
        <taxon>Sternorrhyncha</taxon>
        <taxon>Aphidomorpha</taxon>
        <taxon>Aphidoidea</taxon>
        <taxon>Aphididae</taxon>
        <taxon>Macrosiphini</taxon>
        <taxon>Macrosiphum</taxon>
    </lineage>
</organism>
<protein>
    <recommendedName>
        <fullName evidence="3">Transposase</fullName>
    </recommendedName>
</protein>
<gene>
    <name evidence="1" type="ORF">MEUPH1_LOCUS18382</name>
</gene>
<sequence>MYSEEYLLHFLIENVPMWTKVMTTLIHLEERQSNVSVESWFNLVKNHILAGKKRMKCGRFIENITQYEAQCFRQVELQIPRRICAIKKKMIVMRTRRLPGFGALRLQPWTSH</sequence>
<reference evidence="1 2" key="1">
    <citation type="submission" date="2023-01" db="EMBL/GenBank/DDBJ databases">
        <authorList>
            <person name="Whitehead M."/>
        </authorList>
    </citation>
    <scope>NUCLEOTIDE SEQUENCE [LARGE SCALE GENOMIC DNA]</scope>
</reference>
<dbReference type="Proteomes" id="UP001160148">
    <property type="component" value="Unassembled WGS sequence"/>
</dbReference>
<evidence type="ECO:0000313" key="1">
    <source>
        <dbReference type="EMBL" id="CAI6363434.1"/>
    </source>
</evidence>
<proteinExistence type="predicted"/>
<dbReference type="AlphaFoldDB" id="A0AAV0X503"/>
<accession>A0AAV0X503</accession>
<keyword evidence="2" id="KW-1185">Reference proteome</keyword>